<evidence type="ECO:0000256" key="8">
    <source>
        <dbReference type="SAM" id="MobiDB-lite"/>
    </source>
</evidence>
<keyword evidence="7" id="KW-0472">Membrane</keyword>
<dbReference type="Pfam" id="PF00005">
    <property type="entry name" value="ABC_tran"/>
    <property type="match status" value="2"/>
</dbReference>
<evidence type="ECO:0000256" key="4">
    <source>
        <dbReference type="ARBA" id="ARBA00022741"/>
    </source>
</evidence>
<comment type="caution">
    <text evidence="10">The sequence shown here is derived from an EMBL/GenBank/DDBJ whole genome shotgun (WGS) entry which is preliminary data.</text>
</comment>
<dbReference type="GO" id="GO:0005524">
    <property type="term" value="F:ATP binding"/>
    <property type="evidence" value="ECO:0007669"/>
    <property type="project" value="UniProtKB-KW"/>
</dbReference>
<proteinExistence type="predicted"/>
<keyword evidence="5 10" id="KW-0067">ATP-binding</keyword>
<evidence type="ECO:0000313" key="11">
    <source>
        <dbReference type="Proteomes" id="UP000614200"/>
    </source>
</evidence>
<dbReference type="Gene3D" id="3.40.50.300">
    <property type="entry name" value="P-loop containing nucleotide triphosphate hydrolases"/>
    <property type="match status" value="2"/>
</dbReference>
<reference evidence="10 11" key="1">
    <citation type="submission" date="2020-11" db="EMBL/GenBank/DDBJ databases">
        <title>Fusibacter basophilias sp. nov.</title>
        <authorList>
            <person name="Qiu D."/>
        </authorList>
    </citation>
    <scope>NUCLEOTIDE SEQUENCE [LARGE SCALE GENOMIC DNA]</scope>
    <source>
        <strain evidence="10 11">Q10-2</strain>
    </source>
</reference>
<evidence type="ECO:0000256" key="6">
    <source>
        <dbReference type="ARBA" id="ARBA00022967"/>
    </source>
</evidence>
<feature type="region of interest" description="Disordered" evidence="8">
    <location>
        <begin position="479"/>
        <end position="498"/>
    </location>
</feature>
<dbReference type="EMBL" id="JADKNH010000002">
    <property type="protein sequence ID" value="MBF4692158.1"/>
    <property type="molecule type" value="Genomic_DNA"/>
</dbReference>
<evidence type="ECO:0000259" key="9">
    <source>
        <dbReference type="PROSITE" id="PS50893"/>
    </source>
</evidence>
<keyword evidence="2" id="KW-1003">Cell membrane</keyword>
<evidence type="ECO:0000256" key="1">
    <source>
        <dbReference type="ARBA" id="ARBA00022448"/>
    </source>
</evidence>
<evidence type="ECO:0000256" key="2">
    <source>
        <dbReference type="ARBA" id="ARBA00022475"/>
    </source>
</evidence>
<dbReference type="PANTHER" id="PTHR43790">
    <property type="entry name" value="CARBOHYDRATE TRANSPORT ATP-BINDING PROTEIN MG119-RELATED"/>
    <property type="match status" value="1"/>
</dbReference>
<organism evidence="10 11">
    <name type="scientific">Fusibacter ferrireducens</name>
    <dbReference type="NCBI Taxonomy" id="2785058"/>
    <lineage>
        <taxon>Bacteria</taxon>
        <taxon>Bacillati</taxon>
        <taxon>Bacillota</taxon>
        <taxon>Clostridia</taxon>
        <taxon>Eubacteriales</taxon>
        <taxon>Eubacteriales Family XII. Incertae Sedis</taxon>
        <taxon>Fusibacter</taxon>
    </lineage>
</organism>
<sequence>MQNIKQDAILSIKNVSKNFPGVKALDQVSIEVERGTVHGIVGENGAGKSTLMKILSGVHPKDSGTIIFDGELVENTTPILSMKSGLSIIYQELNLVSTMTVGENIFLGRFGELGGMQHVHEKAKGLLESIGSHVTTYKLVSELSVSEKQMVEIAKALSFDSKLIIMDEPSSSLTADEMKALVKIIHHLKAQGISIIYISHKLDEIFEFCSVVTIMRDGHIIDTKPINAITRSEMITKMVGRTIENEYPKRPNCVGETLMEVQSINTKKLHDIAFKLHRGEILGLVGLVGAGRTEIVRAIFGADRIKGHKIIMEGKLIKIRKPSDAKKAGIALVTEDRKTQGLVLPFSVENNISMAILDKISKYGFLNKSMETEIAERHVKSLDIKTPSIKTTVQNLSGGNQQKCILGRWLEINPSVLILDEPTRGIDVGAKYEIYLLMKQIVENGGAIILISSELPEVLNMSNRVLTVCEGRITGEFDPKDSTPDQIMSKAFASERKE</sequence>
<dbReference type="Proteomes" id="UP000614200">
    <property type="component" value="Unassembled WGS sequence"/>
</dbReference>
<gene>
    <name evidence="10" type="ORF">ISU02_03470</name>
</gene>
<keyword evidence="4" id="KW-0547">Nucleotide-binding</keyword>
<evidence type="ECO:0000256" key="7">
    <source>
        <dbReference type="ARBA" id="ARBA00023136"/>
    </source>
</evidence>
<keyword evidence="11" id="KW-1185">Reference proteome</keyword>
<dbReference type="InterPro" id="IPR003593">
    <property type="entry name" value="AAA+_ATPase"/>
</dbReference>
<dbReference type="PROSITE" id="PS50893">
    <property type="entry name" value="ABC_TRANSPORTER_2"/>
    <property type="match status" value="2"/>
</dbReference>
<feature type="domain" description="ABC transporter" evidence="9">
    <location>
        <begin position="10"/>
        <end position="242"/>
    </location>
</feature>
<dbReference type="InterPro" id="IPR003439">
    <property type="entry name" value="ABC_transporter-like_ATP-bd"/>
</dbReference>
<dbReference type="InterPro" id="IPR050107">
    <property type="entry name" value="ABC_carbohydrate_import_ATPase"/>
</dbReference>
<name>A0ABR9ZNW2_9FIRM</name>
<feature type="domain" description="ABC transporter" evidence="9">
    <location>
        <begin position="253"/>
        <end position="495"/>
    </location>
</feature>
<dbReference type="SMART" id="SM00382">
    <property type="entry name" value="AAA"/>
    <property type="match status" value="2"/>
</dbReference>
<evidence type="ECO:0000313" key="10">
    <source>
        <dbReference type="EMBL" id="MBF4692158.1"/>
    </source>
</evidence>
<dbReference type="RefSeq" id="WP_194700400.1">
    <property type="nucleotide sequence ID" value="NZ_JADKNH010000002.1"/>
</dbReference>
<dbReference type="CDD" id="cd03215">
    <property type="entry name" value="ABC_Carb_Monos_II"/>
    <property type="match status" value="1"/>
</dbReference>
<keyword evidence="3" id="KW-0762">Sugar transport</keyword>
<dbReference type="CDD" id="cd03216">
    <property type="entry name" value="ABC_Carb_Monos_I"/>
    <property type="match status" value="1"/>
</dbReference>
<keyword evidence="6" id="KW-1278">Translocase</keyword>
<accession>A0ABR9ZNW2</accession>
<dbReference type="InterPro" id="IPR027417">
    <property type="entry name" value="P-loop_NTPase"/>
</dbReference>
<dbReference type="SUPFAM" id="SSF52540">
    <property type="entry name" value="P-loop containing nucleoside triphosphate hydrolases"/>
    <property type="match status" value="2"/>
</dbReference>
<dbReference type="PANTHER" id="PTHR43790:SF3">
    <property type="entry name" value="D-ALLOSE IMPORT ATP-BINDING PROTEIN ALSA-RELATED"/>
    <property type="match status" value="1"/>
</dbReference>
<evidence type="ECO:0000256" key="3">
    <source>
        <dbReference type="ARBA" id="ARBA00022597"/>
    </source>
</evidence>
<protein>
    <submittedName>
        <fullName evidence="10">Sugar ABC transporter ATP-binding protein</fullName>
    </submittedName>
</protein>
<keyword evidence="1" id="KW-0813">Transport</keyword>
<evidence type="ECO:0000256" key="5">
    <source>
        <dbReference type="ARBA" id="ARBA00022840"/>
    </source>
</evidence>